<feature type="transmembrane region" description="Helical" evidence="10">
    <location>
        <begin position="312"/>
        <end position="333"/>
    </location>
</feature>
<keyword evidence="6" id="KW-0915">Sodium</keyword>
<feature type="transmembrane region" description="Helical" evidence="10">
    <location>
        <begin position="182"/>
        <end position="204"/>
    </location>
</feature>
<keyword evidence="4 10" id="KW-0812">Transmembrane</keyword>
<sequence>MELLIFILLLLILLIISNVIAHYISFIPIALIQIGIGLVAAILLSQHTFEIESEWFLLLFIAPLLYHDGAHFPREQLWRMRFPILGNAIVLVLLTTIIGGLFVHWLIPSIPLAAAFALMAILSPTDPVAVDGIASRVQIPERIMNLVRGESLINDASGLIGFKYGVAAIVTGYFSLKTASLDFLYTFIVGVVIGLLGALALFIVRMHFRRIGIVDPTFYVLLQILTPFILYFVSEEVFHASGVMAVVTGGIIAAILREKGENMIAQEQIVTDHMWTILTFVLNGVIFLLLGLLLPSATSDILANNDMKNTVLVGYVLAIGVVVLAIRFCWMVGVGWFEKRFLQRSEEMGMKEHVITTLVGVRGTITMVGIISLPFLTVTGETFPHRQLLIFLAAGVILFTLILATIMLPLLNEKQVTQQLDLTAEKQKMIRAAMQAVQREARDDNATAAIALMRQYQTMQLSLERKQSEKTLQSRKQEMVKVRMIGLQLEEHYAKVYTEHNPCSEAVVKEIHYVLKQRKDHLKHSAFALLKRRARQFIHEWQLNKQEDEVITHIETVRKHMTNYVINAIIDHVQHAPDLEPELAQRIELYYRQLQYAATDVDADEREEQKEYLSLVAIEAQRQMVNMMYKKGEITTESAKELRRFVNNLETVILLDGQD</sequence>
<keyword evidence="7" id="KW-0406">Ion transport</keyword>
<evidence type="ECO:0000256" key="2">
    <source>
        <dbReference type="ARBA" id="ARBA00022448"/>
    </source>
</evidence>
<evidence type="ECO:0000256" key="4">
    <source>
        <dbReference type="ARBA" id="ARBA00022692"/>
    </source>
</evidence>
<evidence type="ECO:0000256" key="1">
    <source>
        <dbReference type="ARBA" id="ARBA00004651"/>
    </source>
</evidence>
<evidence type="ECO:0000256" key="5">
    <source>
        <dbReference type="ARBA" id="ARBA00022989"/>
    </source>
</evidence>
<keyword evidence="5 10" id="KW-1133">Transmembrane helix</keyword>
<accession>A0A917FZU6</accession>
<feature type="transmembrane region" description="Helical" evidence="10">
    <location>
        <begin position="84"/>
        <end position="107"/>
    </location>
</feature>
<keyword evidence="3" id="KW-1003">Cell membrane</keyword>
<reference evidence="12" key="2">
    <citation type="submission" date="2020-09" db="EMBL/GenBank/DDBJ databases">
        <authorList>
            <person name="Sun Q."/>
            <person name="Zhou Y."/>
        </authorList>
    </citation>
    <scope>NUCLEOTIDE SEQUENCE</scope>
    <source>
        <strain evidence="12">CGMCC 1.15760</strain>
    </source>
</reference>
<reference evidence="12" key="1">
    <citation type="journal article" date="2014" name="Int. J. Syst. Evol. Microbiol.">
        <title>Complete genome sequence of Corynebacterium casei LMG S-19264T (=DSM 44701T), isolated from a smear-ripened cheese.</title>
        <authorList>
            <consortium name="US DOE Joint Genome Institute (JGI-PGF)"/>
            <person name="Walter F."/>
            <person name="Albersmeier A."/>
            <person name="Kalinowski J."/>
            <person name="Ruckert C."/>
        </authorList>
    </citation>
    <scope>NUCLEOTIDE SEQUENCE</scope>
    <source>
        <strain evidence="12">CGMCC 1.15760</strain>
    </source>
</reference>
<evidence type="ECO:0000256" key="10">
    <source>
        <dbReference type="SAM" id="Phobius"/>
    </source>
</evidence>
<feature type="transmembrane region" description="Helical" evidence="10">
    <location>
        <begin position="277"/>
        <end position="297"/>
    </location>
</feature>
<evidence type="ECO:0000256" key="7">
    <source>
        <dbReference type="ARBA" id="ARBA00023065"/>
    </source>
</evidence>
<dbReference type="PANTHER" id="PTHR10110:SF86">
    <property type="entry name" value="SODIUM_HYDROGEN EXCHANGER 7"/>
    <property type="match status" value="1"/>
</dbReference>
<dbReference type="EMBL" id="BMJT01000002">
    <property type="protein sequence ID" value="GGG15884.1"/>
    <property type="molecule type" value="Genomic_DNA"/>
</dbReference>
<evidence type="ECO:0000259" key="11">
    <source>
        <dbReference type="Pfam" id="PF00999"/>
    </source>
</evidence>
<feature type="transmembrane region" description="Helical" evidence="10">
    <location>
        <begin position="354"/>
        <end position="376"/>
    </location>
</feature>
<dbReference type="GO" id="GO:0098719">
    <property type="term" value="P:sodium ion import across plasma membrane"/>
    <property type="evidence" value="ECO:0007669"/>
    <property type="project" value="TreeGrafter"/>
</dbReference>
<evidence type="ECO:0000256" key="8">
    <source>
        <dbReference type="ARBA" id="ARBA00023136"/>
    </source>
</evidence>
<evidence type="ECO:0000256" key="6">
    <source>
        <dbReference type="ARBA" id="ARBA00023053"/>
    </source>
</evidence>
<dbReference type="GO" id="GO:0015385">
    <property type="term" value="F:sodium:proton antiporter activity"/>
    <property type="evidence" value="ECO:0007669"/>
    <property type="project" value="InterPro"/>
</dbReference>
<name>A0A917FZU6_9BACI</name>
<dbReference type="GO" id="GO:0015386">
    <property type="term" value="F:potassium:proton antiporter activity"/>
    <property type="evidence" value="ECO:0007669"/>
    <property type="project" value="TreeGrafter"/>
</dbReference>
<dbReference type="Pfam" id="PF00999">
    <property type="entry name" value="Na_H_Exchanger"/>
    <property type="match status" value="1"/>
</dbReference>
<dbReference type="GO" id="GO:0051453">
    <property type="term" value="P:regulation of intracellular pH"/>
    <property type="evidence" value="ECO:0007669"/>
    <property type="project" value="TreeGrafter"/>
</dbReference>
<dbReference type="PANTHER" id="PTHR10110">
    <property type="entry name" value="SODIUM/HYDROGEN EXCHANGER"/>
    <property type="match status" value="1"/>
</dbReference>
<organism evidence="12 13">
    <name type="scientific">Lysinibacillus alkalisoli</name>
    <dbReference type="NCBI Taxonomy" id="1911548"/>
    <lineage>
        <taxon>Bacteria</taxon>
        <taxon>Bacillati</taxon>
        <taxon>Bacillota</taxon>
        <taxon>Bacilli</taxon>
        <taxon>Bacillales</taxon>
        <taxon>Bacillaceae</taxon>
        <taxon>Lysinibacillus</taxon>
    </lineage>
</organism>
<feature type="transmembrane region" description="Helical" evidence="10">
    <location>
        <begin position="388"/>
        <end position="411"/>
    </location>
</feature>
<keyword evidence="13" id="KW-1185">Reference proteome</keyword>
<feature type="transmembrane region" description="Helical" evidence="10">
    <location>
        <begin position="239"/>
        <end position="256"/>
    </location>
</feature>
<keyword evidence="9" id="KW-0739">Sodium transport</keyword>
<dbReference type="GO" id="GO:0005886">
    <property type="term" value="C:plasma membrane"/>
    <property type="evidence" value="ECO:0007669"/>
    <property type="project" value="UniProtKB-SubCell"/>
</dbReference>
<feature type="transmembrane region" description="Helical" evidence="10">
    <location>
        <begin position="31"/>
        <end position="49"/>
    </location>
</feature>
<gene>
    <name evidence="12" type="primary">nhaK</name>
    <name evidence="12" type="ORF">GCM10007425_07740</name>
</gene>
<feature type="transmembrane region" description="Helical" evidence="10">
    <location>
        <begin position="216"/>
        <end position="233"/>
    </location>
</feature>
<evidence type="ECO:0000256" key="9">
    <source>
        <dbReference type="ARBA" id="ARBA00023201"/>
    </source>
</evidence>
<protein>
    <submittedName>
        <fullName evidence="12">Sodium, potassium, lithium and rubidium/H(+) antiporter</fullName>
    </submittedName>
</protein>
<dbReference type="Gene3D" id="6.10.140.1330">
    <property type="match status" value="1"/>
</dbReference>
<evidence type="ECO:0000256" key="3">
    <source>
        <dbReference type="ARBA" id="ARBA00022475"/>
    </source>
</evidence>
<comment type="subcellular location">
    <subcellularLocation>
        <location evidence="1">Cell membrane</location>
        <topology evidence="1">Multi-pass membrane protein</topology>
    </subcellularLocation>
</comment>
<dbReference type="RefSeq" id="WP_188613699.1">
    <property type="nucleotide sequence ID" value="NZ_BMJT01000002.1"/>
</dbReference>
<keyword evidence="2" id="KW-0813">Transport</keyword>
<evidence type="ECO:0000313" key="13">
    <source>
        <dbReference type="Proteomes" id="UP000616608"/>
    </source>
</evidence>
<dbReference type="InterPro" id="IPR006153">
    <property type="entry name" value="Cation/H_exchanger_TM"/>
</dbReference>
<evidence type="ECO:0000313" key="12">
    <source>
        <dbReference type="EMBL" id="GGG15884.1"/>
    </source>
</evidence>
<proteinExistence type="predicted"/>
<dbReference type="Proteomes" id="UP000616608">
    <property type="component" value="Unassembled WGS sequence"/>
</dbReference>
<dbReference type="AlphaFoldDB" id="A0A917FZU6"/>
<feature type="domain" description="Cation/H+ exchanger transmembrane" evidence="11">
    <location>
        <begin position="12"/>
        <end position="411"/>
    </location>
</feature>
<dbReference type="InterPro" id="IPR018422">
    <property type="entry name" value="Cation/H_exchanger_CPA1"/>
</dbReference>
<keyword evidence="8 10" id="KW-0472">Membrane</keyword>
<comment type="caution">
    <text evidence="12">The sequence shown here is derived from an EMBL/GenBank/DDBJ whole genome shotgun (WGS) entry which is preliminary data.</text>
</comment>